<evidence type="ECO:0000313" key="3">
    <source>
        <dbReference type="Proteomes" id="UP001341840"/>
    </source>
</evidence>
<dbReference type="InterPro" id="IPR016159">
    <property type="entry name" value="Cullin_repeat-like_dom_sf"/>
</dbReference>
<gene>
    <name evidence="2" type="ORF">PIB30_087939</name>
</gene>
<dbReference type="Gene3D" id="1.20.1280.170">
    <property type="entry name" value="Exocyst complex component Exo70"/>
    <property type="match status" value="1"/>
</dbReference>
<organism evidence="2 3">
    <name type="scientific">Stylosanthes scabra</name>
    <dbReference type="NCBI Taxonomy" id="79078"/>
    <lineage>
        <taxon>Eukaryota</taxon>
        <taxon>Viridiplantae</taxon>
        <taxon>Streptophyta</taxon>
        <taxon>Embryophyta</taxon>
        <taxon>Tracheophyta</taxon>
        <taxon>Spermatophyta</taxon>
        <taxon>Magnoliopsida</taxon>
        <taxon>eudicotyledons</taxon>
        <taxon>Gunneridae</taxon>
        <taxon>Pentapetalae</taxon>
        <taxon>rosids</taxon>
        <taxon>fabids</taxon>
        <taxon>Fabales</taxon>
        <taxon>Fabaceae</taxon>
        <taxon>Papilionoideae</taxon>
        <taxon>50 kb inversion clade</taxon>
        <taxon>dalbergioids sensu lato</taxon>
        <taxon>Dalbergieae</taxon>
        <taxon>Pterocarpus clade</taxon>
        <taxon>Stylosanthes</taxon>
    </lineage>
</organism>
<accession>A0ABU6XRC8</accession>
<proteinExistence type="predicted"/>
<dbReference type="PANTHER" id="PTHR12542:SF96">
    <property type="entry name" value="EXOCYST COMPLEX COMPONENT EXO70B1"/>
    <property type="match status" value="1"/>
</dbReference>
<evidence type="ECO:0000256" key="1">
    <source>
        <dbReference type="SAM" id="Phobius"/>
    </source>
</evidence>
<dbReference type="SUPFAM" id="SSF74788">
    <property type="entry name" value="Cullin repeat-like"/>
    <property type="match status" value="1"/>
</dbReference>
<dbReference type="Proteomes" id="UP001341840">
    <property type="component" value="Unassembled WGS sequence"/>
</dbReference>
<feature type="transmembrane region" description="Helical" evidence="1">
    <location>
        <begin position="108"/>
        <end position="124"/>
    </location>
</feature>
<keyword evidence="3" id="KW-1185">Reference proteome</keyword>
<dbReference type="InterPro" id="IPR004140">
    <property type="entry name" value="Exo70"/>
</dbReference>
<evidence type="ECO:0008006" key="4">
    <source>
        <dbReference type="Google" id="ProtNLM"/>
    </source>
</evidence>
<evidence type="ECO:0000313" key="2">
    <source>
        <dbReference type="EMBL" id="MED6200710.1"/>
    </source>
</evidence>
<sequence length="347" mass="39192">MRPLSIQIRRCLMHPDLWRLIGFASSIVGLLCYALSTSFNFLFGKWNLPKISVYIVFSFIICLATFFAKVFQHSASLRLRAHMAFLVLTVTSIYSFFFDKAVTGKPDAYSIFSCASFAIMSFSLSRQIDCGFEGVLIIQLMKIKLLLGIVAICFSYFLIILRSSLDAQTVTVTDSEYLELRDQNHVAIQVESGPQQFNIDGVRVIMTKLMDCVEALQQRKSALVQTIAEEYKNAAYNSGLVTDNNFLLDMLPRGILNDLHEAAKSTVAVGLEKECSDAYINCRRECLEECLTSLLQLGTIKIDHPSTARSLNFMVRRWAVTCNVALKILFPSERQLCGRVFWATFHC</sequence>
<name>A0ABU6XRC8_9FABA</name>
<feature type="transmembrane region" description="Helical" evidence="1">
    <location>
        <begin position="20"/>
        <end position="39"/>
    </location>
</feature>
<feature type="transmembrane region" description="Helical" evidence="1">
    <location>
        <begin position="51"/>
        <end position="71"/>
    </location>
</feature>
<reference evidence="2 3" key="1">
    <citation type="journal article" date="2023" name="Plants (Basel)">
        <title>Bridging the Gap: Combining Genomics and Transcriptomics Approaches to Understand Stylosanthes scabra, an Orphan Legume from the Brazilian Caatinga.</title>
        <authorList>
            <person name="Ferreira-Neto J.R.C."/>
            <person name="da Silva M.D."/>
            <person name="Binneck E."/>
            <person name="de Melo N.F."/>
            <person name="da Silva R.H."/>
            <person name="de Melo A.L.T.M."/>
            <person name="Pandolfi V."/>
            <person name="Bustamante F.O."/>
            <person name="Brasileiro-Vidal A.C."/>
            <person name="Benko-Iseppon A.M."/>
        </authorList>
    </citation>
    <scope>NUCLEOTIDE SEQUENCE [LARGE SCALE GENOMIC DNA]</scope>
    <source>
        <tissue evidence="2">Leaves</tissue>
    </source>
</reference>
<comment type="caution">
    <text evidence="2">The sequence shown here is derived from an EMBL/GenBank/DDBJ whole genome shotgun (WGS) entry which is preliminary data.</text>
</comment>
<dbReference type="PANTHER" id="PTHR12542">
    <property type="entry name" value="EXOCYST COMPLEX PROTEIN EXO70"/>
    <property type="match status" value="1"/>
</dbReference>
<keyword evidence="1" id="KW-1133">Transmembrane helix</keyword>
<feature type="transmembrane region" description="Helical" evidence="1">
    <location>
        <begin position="145"/>
        <end position="165"/>
    </location>
</feature>
<protein>
    <recommendedName>
        <fullName evidence="4">Exocyst subunit Exo70 family protein</fullName>
    </recommendedName>
</protein>
<keyword evidence="1" id="KW-0812">Transmembrane</keyword>
<keyword evidence="1" id="KW-0472">Membrane</keyword>
<feature type="transmembrane region" description="Helical" evidence="1">
    <location>
        <begin position="83"/>
        <end position="102"/>
    </location>
</feature>
<dbReference type="EMBL" id="JASCZI010213021">
    <property type="protein sequence ID" value="MED6200710.1"/>
    <property type="molecule type" value="Genomic_DNA"/>
</dbReference>